<name>A0A1S2VKC3_9BACT</name>
<sequence length="76" mass="8656">MQVTVEIEDQVVHSVGIEKVKAYLREYAAKLELKVAAQEALSELDQFDVTNDPAWQAARNAAWEDVKDRVLSKIRK</sequence>
<evidence type="ECO:0000313" key="2">
    <source>
        <dbReference type="Proteomes" id="UP000181790"/>
    </source>
</evidence>
<gene>
    <name evidence="1" type="ORF">BLX24_14020</name>
</gene>
<organism evidence="1 2">
    <name type="scientific">Arsenicibacter rosenii</name>
    <dbReference type="NCBI Taxonomy" id="1750698"/>
    <lineage>
        <taxon>Bacteria</taxon>
        <taxon>Pseudomonadati</taxon>
        <taxon>Bacteroidota</taxon>
        <taxon>Cytophagia</taxon>
        <taxon>Cytophagales</taxon>
        <taxon>Spirosomataceae</taxon>
        <taxon>Arsenicibacter</taxon>
    </lineage>
</organism>
<keyword evidence="2" id="KW-1185">Reference proteome</keyword>
<reference evidence="1 2" key="1">
    <citation type="submission" date="2016-10" db="EMBL/GenBank/DDBJ databases">
        <title>Arsenicibacter rosenii gen. nov., sp. nov., an efficient arsenic-methylating bacterium isolated from an arsenic-contaminated paddy soil.</title>
        <authorList>
            <person name="Huang K."/>
        </authorList>
    </citation>
    <scope>NUCLEOTIDE SEQUENCE [LARGE SCALE GENOMIC DNA]</scope>
    <source>
        <strain evidence="1 2">SM-1</strain>
    </source>
</reference>
<accession>A0A1S2VKC3</accession>
<dbReference type="AlphaFoldDB" id="A0A1S2VKC3"/>
<dbReference type="RefSeq" id="WP_071503780.1">
    <property type="nucleotide sequence ID" value="NZ_MORL01000006.1"/>
</dbReference>
<evidence type="ECO:0000313" key="1">
    <source>
        <dbReference type="EMBL" id="OIN58675.1"/>
    </source>
</evidence>
<dbReference type="OrthoDB" id="962967at2"/>
<dbReference type="Proteomes" id="UP000181790">
    <property type="component" value="Unassembled WGS sequence"/>
</dbReference>
<dbReference type="EMBL" id="MORL01000006">
    <property type="protein sequence ID" value="OIN58675.1"/>
    <property type="molecule type" value="Genomic_DNA"/>
</dbReference>
<protein>
    <submittedName>
        <fullName evidence="1">Uncharacterized protein</fullName>
    </submittedName>
</protein>
<proteinExistence type="predicted"/>
<comment type="caution">
    <text evidence="1">The sequence shown here is derived from an EMBL/GenBank/DDBJ whole genome shotgun (WGS) entry which is preliminary data.</text>
</comment>